<protein>
    <recommendedName>
        <fullName evidence="3">Zinc ribbon domain-containing protein</fullName>
    </recommendedName>
</protein>
<sequence length="158" mass="17849">MGDFFEDLGKRITETAGAVTKKTEEVVETQKIKSQIRVEERNKERDLQHLGKLVYDRFQKGEVIDTAFVELCEAVAQHEDAVQSYLKELAQLKGMELCKNCKGELESDMAYCPKCGTKVEEEIHFDTEETEETAADEGADDSAMQTVEDTETVSEEEV</sequence>
<name>A0A6N2WBT9_9FIRM</name>
<evidence type="ECO:0000313" key="2">
    <source>
        <dbReference type="EMBL" id="VYT36746.1"/>
    </source>
</evidence>
<reference evidence="2" key="1">
    <citation type="submission" date="2019-11" db="EMBL/GenBank/DDBJ databases">
        <authorList>
            <person name="Feng L."/>
        </authorList>
    </citation>
    <scope>NUCLEOTIDE SEQUENCE</scope>
    <source>
        <strain evidence="2">CnexileLFYP112</strain>
    </source>
</reference>
<feature type="region of interest" description="Disordered" evidence="1">
    <location>
        <begin position="127"/>
        <end position="158"/>
    </location>
</feature>
<evidence type="ECO:0000256" key="1">
    <source>
        <dbReference type="SAM" id="MobiDB-lite"/>
    </source>
</evidence>
<evidence type="ECO:0008006" key="3">
    <source>
        <dbReference type="Google" id="ProtNLM"/>
    </source>
</evidence>
<feature type="compositionally biased region" description="Acidic residues" evidence="1">
    <location>
        <begin position="148"/>
        <end position="158"/>
    </location>
</feature>
<gene>
    <name evidence="2" type="ORF">CNLFYP112_00621</name>
</gene>
<organism evidence="2">
    <name type="scientific">[Clostridium] nexile</name>
    <dbReference type="NCBI Taxonomy" id="29361"/>
    <lineage>
        <taxon>Bacteria</taxon>
        <taxon>Bacillati</taxon>
        <taxon>Bacillota</taxon>
        <taxon>Clostridia</taxon>
        <taxon>Lachnospirales</taxon>
        <taxon>Lachnospiraceae</taxon>
        <taxon>Tyzzerella</taxon>
    </lineage>
</organism>
<dbReference type="EMBL" id="CACRTG010000043">
    <property type="protein sequence ID" value="VYT36746.1"/>
    <property type="molecule type" value="Genomic_DNA"/>
</dbReference>
<accession>A0A6N2WBT9</accession>
<dbReference type="AlphaFoldDB" id="A0A6N2WBT9"/>
<proteinExistence type="predicted"/>
<feature type="compositionally biased region" description="Acidic residues" evidence="1">
    <location>
        <begin position="128"/>
        <end position="140"/>
    </location>
</feature>